<keyword evidence="1" id="KW-0812">Transmembrane</keyword>
<feature type="transmembrane region" description="Helical" evidence="1">
    <location>
        <begin position="102"/>
        <end position="122"/>
    </location>
</feature>
<feature type="transmembrane region" description="Helical" evidence="1">
    <location>
        <begin position="73"/>
        <end position="90"/>
    </location>
</feature>
<feature type="transmembrane region" description="Helical" evidence="1">
    <location>
        <begin position="45"/>
        <end position="66"/>
    </location>
</feature>
<keyword evidence="1" id="KW-0472">Membrane</keyword>
<keyword evidence="3" id="KW-1185">Reference proteome</keyword>
<dbReference type="Proteomes" id="UP000317557">
    <property type="component" value="Unassembled WGS sequence"/>
</dbReference>
<accession>A0A521ARI3</accession>
<gene>
    <name evidence="2" type="ORF">SAMN06265219_101330</name>
</gene>
<dbReference type="AlphaFoldDB" id="A0A521ARI3"/>
<evidence type="ECO:0000313" key="2">
    <source>
        <dbReference type="EMBL" id="SMO37381.1"/>
    </source>
</evidence>
<keyword evidence="1" id="KW-1133">Transmembrane helix</keyword>
<name>A0A521ARI3_9BACT</name>
<organism evidence="2 3">
    <name type="scientific">Gracilimonas mengyeensis</name>
    <dbReference type="NCBI Taxonomy" id="1302730"/>
    <lineage>
        <taxon>Bacteria</taxon>
        <taxon>Pseudomonadati</taxon>
        <taxon>Balneolota</taxon>
        <taxon>Balneolia</taxon>
        <taxon>Balneolales</taxon>
        <taxon>Balneolaceae</taxon>
        <taxon>Gracilimonas</taxon>
    </lineage>
</organism>
<evidence type="ECO:0000256" key="1">
    <source>
        <dbReference type="SAM" id="Phobius"/>
    </source>
</evidence>
<dbReference type="OrthoDB" id="1524708at2"/>
<dbReference type="RefSeq" id="WP_142452840.1">
    <property type="nucleotide sequence ID" value="NZ_FXTP01000001.1"/>
</dbReference>
<evidence type="ECO:0000313" key="3">
    <source>
        <dbReference type="Proteomes" id="UP000317557"/>
    </source>
</evidence>
<protein>
    <submittedName>
        <fullName evidence="2">Uncharacterized protein</fullName>
    </submittedName>
</protein>
<proteinExistence type="predicted"/>
<reference evidence="2 3" key="1">
    <citation type="submission" date="2017-05" db="EMBL/GenBank/DDBJ databases">
        <authorList>
            <person name="Varghese N."/>
            <person name="Submissions S."/>
        </authorList>
    </citation>
    <scope>NUCLEOTIDE SEQUENCE [LARGE SCALE GENOMIC DNA]</scope>
    <source>
        <strain evidence="2 3">DSM 21985</strain>
    </source>
</reference>
<dbReference type="EMBL" id="FXTP01000001">
    <property type="protein sequence ID" value="SMO37381.1"/>
    <property type="molecule type" value="Genomic_DNA"/>
</dbReference>
<sequence>MKKLFIYLIGLIGFLFFEGFARLIILFYHRTDFHFYGVSHLPANIWIVVILLSVLVSTWLVSMLVLTILNQNPGKHAISFAGVLVLWRLFEMTNSWGQEPLWYFLSAIGLHLLGVFLAWMLYTRQDQIATQVDRNTE</sequence>